<organism evidence="3 4">
    <name type="scientific">Embleya scabrispora</name>
    <dbReference type="NCBI Taxonomy" id="159449"/>
    <lineage>
        <taxon>Bacteria</taxon>
        <taxon>Bacillati</taxon>
        <taxon>Actinomycetota</taxon>
        <taxon>Actinomycetes</taxon>
        <taxon>Kitasatosporales</taxon>
        <taxon>Streptomycetaceae</taxon>
        <taxon>Embleya</taxon>
    </lineage>
</organism>
<proteinExistence type="predicted"/>
<feature type="domain" description="AB hydrolase-1" evidence="2">
    <location>
        <begin position="58"/>
        <end position="305"/>
    </location>
</feature>
<dbReference type="RefSeq" id="WP_078976114.1">
    <property type="nucleotide sequence ID" value="NZ_MWQN01000001.1"/>
</dbReference>
<dbReference type="PANTHER" id="PTHR43433:SF5">
    <property type="entry name" value="AB HYDROLASE-1 DOMAIN-CONTAINING PROTEIN"/>
    <property type="match status" value="1"/>
</dbReference>
<dbReference type="Gene3D" id="3.40.50.1820">
    <property type="entry name" value="alpha/beta hydrolase"/>
    <property type="match status" value="1"/>
</dbReference>
<accession>A0A1T3NYR0</accession>
<comment type="caution">
    <text evidence="3">The sequence shown here is derived from an EMBL/GenBank/DDBJ whole genome shotgun (WGS) entry which is preliminary data.</text>
</comment>
<dbReference type="GO" id="GO:0046503">
    <property type="term" value="P:glycerolipid catabolic process"/>
    <property type="evidence" value="ECO:0007669"/>
    <property type="project" value="TreeGrafter"/>
</dbReference>
<dbReference type="Proteomes" id="UP000190037">
    <property type="component" value="Unassembled WGS sequence"/>
</dbReference>
<name>A0A1T3NYR0_9ACTN</name>
<feature type="compositionally biased region" description="Low complexity" evidence="1">
    <location>
        <begin position="1"/>
        <end position="15"/>
    </location>
</feature>
<dbReference type="InterPro" id="IPR050471">
    <property type="entry name" value="AB_hydrolase"/>
</dbReference>
<dbReference type="OrthoDB" id="8957634at2"/>
<evidence type="ECO:0000313" key="4">
    <source>
        <dbReference type="Proteomes" id="UP000190037"/>
    </source>
</evidence>
<evidence type="ECO:0000256" key="1">
    <source>
        <dbReference type="SAM" id="MobiDB-lite"/>
    </source>
</evidence>
<gene>
    <name evidence="3" type="ORF">B4N89_13660</name>
</gene>
<evidence type="ECO:0000313" key="3">
    <source>
        <dbReference type="EMBL" id="OPC81842.1"/>
    </source>
</evidence>
<dbReference type="InterPro" id="IPR029058">
    <property type="entry name" value="AB_hydrolase_fold"/>
</dbReference>
<dbReference type="STRING" id="159449.B4N89_13660"/>
<dbReference type="PANTHER" id="PTHR43433">
    <property type="entry name" value="HYDROLASE, ALPHA/BETA FOLD FAMILY PROTEIN"/>
    <property type="match status" value="1"/>
</dbReference>
<dbReference type="AlphaFoldDB" id="A0A1T3NYR0"/>
<dbReference type="EMBL" id="MWQN01000001">
    <property type="protein sequence ID" value="OPC81842.1"/>
    <property type="molecule type" value="Genomic_DNA"/>
</dbReference>
<dbReference type="GO" id="GO:0004806">
    <property type="term" value="F:triacylglycerol lipase activity"/>
    <property type="evidence" value="ECO:0007669"/>
    <property type="project" value="TreeGrafter"/>
</dbReference>
<dbReference type="Pfam" id="PF00561">
    <property type="entry name" value="Abhydrolase_1"/>
    <property type="match status" value="1"/>
</dbReference>
<protein>
    <submittedName>
        <fullName evidence="3">Alpha/beta hydrolase</fullName>
    </submittedName>
</protein>
<reference evidence="3 4" key="1">
    <citation type="submission" date="2017-03" db="EMBL/GenBank/DDBJ databases">
        <title>Draft genome sequence of Streptomyces scabrisporus NF3, endophyte isolated from Amphipterygium adstringens.</title>
        <authorList>
            <person name="Vazquez M."/>
            <person name="Ceapa C.D."/>
            <person name="Rodriguez Luna D."/>
            <person name="Sanchez Esquivel S."/>
        </authorList>
    </citation>
    <scope>NUCLEOTIDE SEQUENCE [LARGE SCALE GENOMIC DNA]</scope>
    <source>
        <strain evidence="3 4">NF3</strain>
    </source>
</reference>
<sequence length="327" mass="34933">MTATTGGSARAGTPAHADGTGEAVPTQPVTCSWTPTRYARNGDVTIAYDRLEGSSGAPLLLVMGLATARFWWPDGLVDAFAEAGFDVVRYDQRDAGESTRMPDTKTGNPFKALFGKPGEAYTSEDMTDDAVAVMDELGWEQAHIFGHSMGGLIAQRIGLRHPDRVLSVTSSAALPSDVSGLGVLRYLRFGLLAKLARTRFPEGREGDIEASLAVWRGVASPGYPFDEEAARAWVEAEVDSGPRDKKAQSRQIGARWHGAELSELRHPTLVLHGEQDPILKVRAAHATAEAIRGARLVTYPGVGHDLPAALWPDVAAEVTAVAGLRKA</sequence>
<feature type="region of interest" description="Disordered" evidence="1">
    <location>
        <begin position="1"/>
        <end position="30"/>
    </location>
</feature>
<evidence type="ECO:0000259" key="2">
    <source>
        <dbReference type="Pfam" id="PF00561"/>
    </source>
</evidence>
<keyword evidence="4" id="KW-1185">Reference proteome</keyword>
<dbReference type="InterPro" id="IPR000073">
    <property type="entry name" value="AB_hydrolase_1"/>
</dbReference>
<dbReference type="SUPFAM" id="SSF53474">
    <property type="entry name" value="alpha/beta-Hydrolases"/>
    <property type="match status" value="1"/>
</dbReference>
<keyword evidence="3" id="KW-0378">Hydrolase</keyword>